<dbReference type="PANTHER" id="PTHR23416:SF23">
    <property type="entry name" value="ACETYLTRANSFERASE C18B11.09C-RELATED"/>
    <property type="match status" value="1"/>
</dbReference>
<dbReference type="InterPro" id="IPR018357">
    <property type="entry name" value="Hexapep_transf_CS"/>
</dbReference>
<dbReference type="InterPro" id="IPR001451">
    <property type="entry name" value="Hexapep"/>
</dbReference>
<dbReference type="EMBL" id="JAJAPX010000005">
    <property type="protein sequence ID" value="MCB4809220.1"/>
    <property type="molecule type" value="Genomic_DNA"/>
</dbReference>
<evidence type="ECO:0000313" key="5">
    <source>
        <dbReference type="EMBL" id="MCB4809220.1"/>
    </source>
</evidence>
<name>A0A9X1I7F5_9FLAO</name>
<dbReference type="Proteomes" id="UP001139286">
    <property type="component" value="Unassembled WGS sequence"/>
</dbReference>
<comment type="caution">
    <text evidence="5">The sequence shown here is derived from an EMBL/GenBank/DDBJ whole genome shotgun (WGS) entry which is preliminary data.</text>
</comment>
<evidence type="ECO:0000313" key="6">
    <source>
        <dbReference type="Proteomes" id="UP001139286"/>
    </source>
</evidence>
<proteinExistence type="inferred from homology"/>
<dbReference type="AlphaFoldDB" id="A0A9X1I7F5"/>
<evidence type="ECO:0000256" key="2">
    <source>
        <dbReference type="ARBA" id="ARBA00022679"/>
    </source>
</evidence>
<keyword evidence="6" id="KW-1185">Reference proteome</keyword>
<keyword evidence="2" id="KW-0808">Transferase</keyword>
<dbReference type="PANTHER" id="PTHR23416">
    <property type="entry name" value="SIALIC ACID SYNTHASE-RELATED"/>
    <property type="match status" value="1"/>
</dbReference>
<accession>A0A9X1I7F5</accession>
<organism evidence="5 6">
    <name type="scientific">Neotamlana sargassicola</name>
    <dbReference type="NCBI Taxonomy" id="2883125"/>
    <lineage>
        <taxon>Bacteria</taxon>
        <taxon>Pseudomonadati</taxon>
        <taxon>Bacteroidota</taxon>
        <taxon>Flavobacteriia</taxon>
        <taxon>Flavobacteriales</taxon>
        <taxon>Flavobacteriaceae</taxon>
        <taxon>Neotamlana</taxon>
    </lineage>
</organism>
<keyword evidence="4" id="KW-0012">Acyltransferase</keyword>
<dbReference type="CDD" id="cd05825">
    <property type="entry name" value="LbH_wcaF_like"/>
    <property type="match status" value="1"/>
</dbReference>
<dbReference type="RefSeq" id="WP_226696598.1">
    <property type="nucleotide sequence ID" value="NZ_JAJAPX010000005.1"/>
</dbReference>
<dbReference type="PROSITE" id="PS00101">
    <property type="entry name" value="HEXAPEP_TRANSFERASES"/>
    <property type="match status" value="1"/>
</dbReference>
<protein>
    <submittedName>
        <fullName evidence="5">Colanic acid biosynthesis acetyltransferase</fullName>
    </submittedName>
</protein>
<evidence type="ECO:0000256" key="1">
    <source>
        <dbReference type="ARBA" id="ARBA00007274"/>
    </source>
</evidence>
<dbReference type="SUPFAM" id="SSF51161">
    <property type="entry name" value="Trimeric LpxA-like enzymes"/>
    <property type="match status" value="1"/>
</dbReference>
<dbReference type="Pfam" id="PF00132">
    <property type="entry name" value="Hexapep"/>
    <property type="match status" value="1"/>
</dbReference>
<evidence type="ECO:0000256" key="3">
    <source>
        <dbReference type="ARBA" id="ARBA00022737"/>
    </source>
</evidence>
<sequence>MDDDFKLNKYQEEKPRFLLRILWAIINRTIFRLIIGKKLFFLRVGLLKIFGAKLHNRVLIYPSCIIFAPWNLKVDSYSCIGPNTEIYNKAEVVIGKNAVISQGSYVCSSSHDISKKILPLVSKPIKIGDNVWVAADTFIGPGVTIGEGAVVGARAAVFKDVEPWAVVGGNPAKFIKKRELKE</sequence>
<evidence type="ECO:0000256" key="4">
    <source>
        <dbReference type="ARBA" id="ARBA00023315"/>
    </source>
</evidence>
<dbReference type="InterPro" id="IPR051159">
    <property type="entry name" value="Hexapeptide_acetyltransf"/>
</dbReference>
<dbReference type="GO" id="GO:0008374">
    <property type="term" value="F:O-acyltransferase activity"/>
    <property type="evidence" value="ECO:0007669"/>
    <property type="project" value="TreeGrafter"/>
</dbReference>
<comment type="similarity">
    <text evidence="1">Belongs to the transferase hexapeptide repeat family.</text>
</comment>
<keyword evidence="3" id="KW-0677">Repeat</keyword>
<gene>
    <name evidence="5" type="ORF">LG651_13255</name>
</gene>
<dbReference type="GO" id="GO:0005829">
    <property type="term" value="C:cytosol"/>
    <property type="evidence" value="ECO:0007669"/>
    <property type="project" value="TreeGrafter"/>
</dbReference>
<reference evidence="5" key="1">
    <citation type="submission" date="2021-10" db="EMBL/GenBank/DDBJ databases">
        <title>Tamlana sargassums sp. nov., and Tamlana laminarinivorans sp. nov., two new bacteria isolated from the brown alga.</title>
        <authorList>
            <person name="Li J."/>
        </authorList>
    </citation>
    <scope>NUCLEOTIDE SEQUENCE</scope>
    <source>
        <strain evidence="5">62-3</strain>
    </source>
</reference>
<dbReference type="InterPro" id="IPR011004">
    <property type="entry name" value="Trimer_LpxA-like_sf"/>
</dbReference>
<dbReference type="Gene3D" id="2.160.10.10">
    <property type="entry name" value="Hexapeptide repeat proteins"/>
    <property type="match status" value="1"/>
</dbReference>